<dbReference type="EMBL" id="CP026095">
    <property type="protein sequence ID" value="AZV42802.1"/>
    <property type="molecule type" value="Genomic_DNA"/>
</dbReference>
<dbReference type="Proteomes" id="UP000283095">
    <property type="component" value="Chromosome"/>
</dbReference>
<gene>
    <name evidence="1" type="ORF">BAOM_2193</name>
</gene>
<evidence type="ECO:0000313" key="1">
    <source>
        <dbReference type="EMBL" id="AZV42802.1"/>
    </source>
</evidence>
<dbReference type="AlphaFoldDB" id="A0A3Q9RMC5"/>
<reference evidence="1 2" key="1">
    <citation type="submission" date="2018-01" db="EMBL/GenBank/DDBJ databases">
        <title>Bacillus asahii Genome sequencing and assembly.</title>
        <authorList>
            <person name="Jiang H."/>
            <person name="Feng Y."/>
            <person name="Zhao F."/>
            <person name="Lin X."/>
        </authorList>
    </citation>
    <scope>NUCLEOTIDE SEQUENCE [LARGE SCALE GENOMIC DNA]</scope>
    <source>
        <strain evidence="1 2">OM18</strain>
    </source>
</reference>
<name>A0A3Q9RMC5_9BACI</name>
<dbReference type="KEGG" id="pasa:BAOM_2193"/>
<organism evidence="1 2">
    <name type="scientific">Peribacillus asahii</name>
    <dbReference type="NCBI Taxonomy" id="228899"/>
    <lineage>
        <taxon>Bacteria</taxon>
        <taxon>Bacillati</taxon>
        <taxon>Bacillota</taxon>
        <taxon>Bacilli</taxon>
        <taxon>Bacillales</taxon>
        <taxon>Bacillaceae</taxon>
        <taxon>Peribacillus</taxon>
    </lineage>
</organism>
<accession>A0A3Q9RMC5</accession>
<proteinExistence type="predicted"/>
<protein>
    <submittedName>
        <fullName evidence="1">Uncharacterized protein</fullName>
    </submittedName>
</protein>
<evidence type="ECO:0000313" key="2">
    <source>
        <dbReference type="Proteomes" id="UP000283095"/>
    </source>
</evidence>
<sequence>MTNVSIKEKSQFYEKLRQSVRSVCSQFPNSYWRELGADLVYLDFL</sequence>